<dbReference type="EMBL" id="JABMKX010000001">
    <property type="protein sequence ID" value="NQX44139.1"/>
    <property type="molecule type" value="Genomic_DNA"/>
</dbReference>
<organism evidence="1 2">
    <name type="scientific">Paenibacillus tritici</name>
    <dbReference type="NCBI Taxonomy" id="1873425"/>
    <lineage>
        <taxon>Bacteria</taxon>
        <taxon>Bacillati</taxon>
        <taxon>Bacillota</taxon>
        <taxon>Bacilli</taxon>
        <taxon>Bacillales</taxon>
        <taxon>Paenibacillaceae</taxon>
        <taxon>Paenibacillus</taxon>
    </lineage>
</organism>
<evidence type="ECO:0000313" key="1">
    <source>
        <dbReference type="EMBL" id="NQX44139.1"/>
    </source>
</evidence>
<protein>
    <submittedName>
        <fullName evidence="1">Transcriptional regulator</fullName>
    </submittedName>
</protein>
<proteinExistence type="predicted"/>
<dbReference type="Proteomes" id="UP000711047">
    <property type="component" value="Unassembled WGS sequence"/>
</dbReference>
<gene>
    <name evidence="1" type="ORF">HQN87_02245</name>
</gene>
<comment type="caution">
    <text evidence="1">The sequence shown here is derived from an EMBL/GenBank/DDBJ whole genome shotgun (WGS) entry which is preliminary data.</text>
</comment>
<sequence length="438" mass="50471">MKIKLGIITPESHMDYFRAIEEEMRPICQFRFLTISNFGQTTDLYLQNLDSVDGFVVSGRMLYESIDKDCLDEKVPIHILQDNENLLYRELFRLLVTEPGLDISRIYVDYAYVIDSFSEFQQYLTHEGKPLDSGDLFERVETMLENHITLWEDKKIDLSITAFGHFVPELKKHGVRYILIRPTLEDVKETLREIINEITILKLKNQRAVVAYLSVHNEPPSEEQLQELKALVGRFLRSVNLADTAQISDGHVKLYTTYGHFMRITSNAHNCTLLEYLEGFISDKVKIGWGSGHEYFQANVNATKAQRQAEAFTGSCSFFINEDQQVIGPMRSMNVIQFSEQGDPEIIALAKNIGINNINLQKIMSYAEMMRTNKLSSEDVAGCLSITVKGANRILNKIEEKKYVQTVFEKRDNSKGRPKKYYELLFLDKEGRKLSTEK</sequence>
<accession>A0ABX2DHP7</accession>
<keyword evidence="2" id="KW-1185">Reference proteome</keyword>
<evidence type="ECO:0000313" key="2">
    <source>
        <dbReference type="Proteomes" id="UP000711047"/>
    </source>
</evidence>
<name>A0ABX2DHP7_9BACL</name>
<dbReference type="RefSeq" id="WP_173127051.1">
    <property type="nucleotide sequence ID" value="NZ_JABMKX010000001.1"/>
</dbReference>
<reference evidence="1 2" key="1">
    <citation type="submission" date="2020-05" db="EMBL/GenBank/DDBJ databases">
        <title>Paenibacillus glebae, sp. nov., Paenibacillus humi sp. nov., Paenibacillus pedi sp. nov., Paenibacillus terrestris sp. nov. and Paenibacillus terricola sp. nov., isolated from a forest top soil sample.</title>
        <authorList>
            <person name="Qi S."/>
            <person name="Carlier A."/>
            <person name="Cnockaert M."/>
            <person name="Vandamme P."/>
        </authorList>
    </citation>
    <scope>NUCLEOTIDE SEQUENCE [LARGE SCALE GENOMIC DNA]</scope>
    <source>
        <strain evidence="1 2">LMG 29502</strain>
    </source>
</reference>